<gene>
    <name evidence="1" type="ORF">NLO413_0898</name>
</gene>
<dbReference type="RefSeq" id="WP_269744831.1">
    <property type="nucleotide sequence ID" value="NZ_LANX01000001.1"/>
</dbReference>
<accession>A0A0F3NN67</accession>
<evidence type="ECO:0000313" key="2">
    <source>
        <dbReference type="Proteomes" id="UP000033562"/>
    </source>
</evidence>
<organism evidence="1 2">
    <name type="scientific">Candidatus Neoehrlichia procyonis str. RAC413</name>
    <dbReference type="NCBI Taxonomy" id="1359163"/>
    <lineage>
        <taxon>Bacteria</taxon>
        <taxon>Pseudomonadati</taxon>
        <taxon>Pseudomonadota</taxon>
        <taxon>Alphaproteobacteria</taxon>
        <taxon>Rickettsiales</taxon>
        <taxon>Anaplasmataceae</taxon>
        <taxon>Candidatus Neoehrlichia</taxon>
    </lineage>
</organism>
<proteinExistence type="predicted"/>
<dbReference type="Proteomes" id="UP000033562">
    <property type="component" value="Unassembled WGS sequence"/>
</dbReference>
<keyword evidence="2" id="KW-1185">Reference proteome</keyword>
<dbReference type="AlphaFoldDB" id="A0A0F3NN67"/>
<sequence length="41" mass="4641">MQSKLPLYSDESLPSCDDRVVIIGYTLKGDYNTLDLMFGKN</sequence>
<protein>
    <submittedName>
        <fullName evidence="1">Uncharacterized protein</fullName>
    </submittedName>
</protein>
<comment type="caution">
    <text evidence="1">The sequence shown here is derived from an EMBL/GenBank/DDBJ whole genome shotgun (WGS) entry which is preliminary data.</text>
</comment>
<reference evidence="1 2" key="1">
    <citation type="submission" date="2015-02" db="EMBL/GenBank/DDBJ databases">
        <title>Genome Sequencing of Rickettsiales.</title>
        <authorList>
            <person name="Daugherty S.C."/>
            <person name="Su Q."/>
            <person name="Abolude K."/>
            <person name="Beier-Sexton M."/>
            <person name="Carlyon J.A."/>
            <person name="Carter R."/>
            <person name="Day N.P."/>
            <person name="Dumler S.J."/>
            <person name="Dyachenko V."/>
            <person name="Godinez A."/>
            <person name="Kurtti T.J."/>
            <person name="Lichay M."/>
            <person name="Mullins K.E."/>
            <person name="Ott S."/>
            <person name="Pappas-Brown V."/>
            <person name="Paris D.H."/>
            <person name="Patel P."/>
            <person name="Richards A.L."/>
            <person name="Sadzewicz L."/>
            <person name="Sears K."/>
            <person name="Seidman D."/>
            <person name="Sengamalay N."/>
            <person name="Stenos J."/>
            <person name="Tallon L.J."/>
            <person name="Vincent G."/>
            <person name="Fraser C.M."/>
            <person name="Munderloh U."/>
            <person name="Dunning-Hotopp J.C."/>
        </authorList>
    </citation>
    <scope>NUCLEOTIDE SEQUENCE [LARGE SCALE GENOMIC DNA]</scope>
    <source>
        <strain evidence="1 2">RAC413</strain>
    </source>
</reference>
<name>A0A0F3NN67_9RICK</name>
<dbReference type="EMBL" id="LANX01000001">
    <property type="protein sequence ID" value="KJV69505.1"/>
    <property type="molecule type" value="Genomic_DNA"/>
</dbReference>
<evidence type="ECO:0000313" key="1">
    <source>
        <dbReference type="EMBL" id="KJV69505.1"/>
    </source>
</evidence>